<feature type="compositionally biased region" description="Basic and acidic residues" evidence="10">
    <location>
        <begin position="212"/>
        <end position="223"/>
    </location>
</feature>
<dbReference type="EMBL" id="JAOPHQ010004996">
    <property type="protein sequence ID" value="KAK0137086.1"/>
    <property type="molecule type" value="Genomic_DNA"/>
</dbReference>
<evidence type="ECO:0000256" key="8">
    <source>
        <dbReference type="ARBA" id="ARBA00023163"/>
    </source>
</evidence>
<keyword evidence="6" id="KW-0832">Ubl conjugation</keyword>
<evidence type="ECO:0000313" key="13">
    <source>
        <dbReference type="EMBL" id="KAK0137086.1"/>
    </source>
</evidence>
<dbReference type="Pfam" id="PF10497">
    <property type="entry name" value="zf-4CXXC_R1"/>
    <property type="match status" value="1"/>
</dbReference>
<evidence type="ECO:0000259" key="12">
    <source>
        <dbReference type="Pfam" id="PF10497"/>
    </source>
</evidence>
<dbReference type="PANTHER" id="PTHR31169:SF24">
    <property type="entry name" value="CELL DIVISION CYCLE-ASSOCIATED PROTEIN 7"/>
    <property type="match status" value="1"/>
</dbReference>
<reference evidence="13" key="1">
    <citation type="journal article" date="2023" name="Front. Mar. Sci.">
        <title>A new Merluccius polli reference genome to investigate the effects of global change in West African waters.</title>
        <authorList>
            <person name="Mateo J.L."/>
            <person name="Blanco-Fernandez C."/>
            <person name="Garcia-Vazquez E."/>
            <person name="Machado-Schiaffino G."/>
        </authorList>
    </citation>
    <scope>NUCLEOTIDE SEQUENCE</scope>
    <source>
        <strain evidence="13">C29</strain>
        <tissue evidence="13">Fin</tissue>
    </source>
</reference>
<dbReference type="AlphaFoldDB" id="A0AA47NSR4"/>
<comment type="subcellular location">
    <subcellularLocation>
        <location evidence="2">Cytoplasm</location>
    </subcellularLocation>
    <subcellularLocation>
        <location evidence="1">Nucleus</location>
    </subcellularLocation>
</comment>
<evidence type="ECO:0000256" key="1">
    <source>
        <dbReference type="ARBA" id="ARBA00004123"/>
    </source>
</evidence>
<feature type="domain" description="Zinc-finger" evidence="12">
    <location>
        <begin position="424"/>
        <end position="521"/>
    </location>
</feature>
<dbReference type="GO" id="GO:0005634">
    <property type="term" value="C:nucleus"/>
    <property type="evidence" value="ECO:0007669"/>
    <property type="project" value="UniProtKB-SubCell"/>
</dbReference>
<keyword evidence="5" id="KW-0597">Phosphoprotein</keyword>
<dbReference type="GO" id="GO:0051301">
    <property type="term" value="P:cell division"/>
    <property type="evidence" value="ECO:0007669"/>
    <property type="project" value="UniProtKB-KW"/>
</dbReference>
<comment type="caution">
    <text evidence="13">The sequence shown here is derived from an EMBL/GenBank/DDBJ whole genome shotgun (WGS) entry which is preliminary data.</text>
</comment>
<accession>A0AA47NSR4</accession>
<dbReference type="GO" id="GO:0005737">
    <property type="term" value="C:cytoplasm"/>
    <property type="evidence" value="ECO:0007669"/>
    <property type="project" value="UniProtKB-SubCell"/>
</dbReference>
<keyword evidence="13" id="KW-0132">Cell division</keyword>
<feature type="region of interest" description="Disordered" evidence="10">
    <location>
        <begin position="206"/>
        <end position="287"/>
    </location>
</feature>
<evidence type="ECO:0000256" key="11">
    <source>
        <dbReference type="SAM" id="SignalP"/>
    </source>
</evidence>
<dbReference type="Proteomes" id="UP001174136">
    <property type="component" value="Unassembled WGS sequence"/>
</dbReference>
<keyword evidence="8" id="KW-0804">Transcription</keyword>
<organism evidence="13 14">
    <name type="scientific">Merluccius polli</name>
    <name type="common">Benguela hake</name>
    <name type="synonym">Merluccius cadenati</name>
    <dbReference type="NCBI Taxonomy" id="89951"/>
    <lineage>
        <taxon>Eukaryota</taxon>
        <taxon>Metazoa</taxon>
        <taxon>Chordata</taxon>
        <taxon>Craniata</taxon>
        <taxon>Vertebrata</taxon>
        <taxon>Euteleostomi</taxon>
        <taxon>Actinopterygii</taxon>
        <taxon>Neopterygii</taxon>
        <taxon>Teleostei</taxon>
        <taxon>Neoteleostei</taxon>
        <taxon>Acanthomorphata</taxon>
        <taxon>Zeiogadaria</taxon>
        <taxon>Gadariae</taxon>
        <taxon>Gadiformes</taxon>
        <taxon>Gadoidei</taxon>
        <taxon>Merlucciidae</taxon>
        <taxon>Merluccius</taxon>
    </lineage>
</organism>
<dbReference type="GO" id="GO:0006355">
    <property type="term" value="P:regulation of DNA-templated transcription"/>
    <property type="evidence" value="ECO:0007669"/>
    <property type="project" value="InterPro"/>
</dbReference>
<dbReference type="PANTHER" id="PTHR31169">
    <property type="entry name" value="OS05G0300700 PROTEIN"/>
    <property type="match status" value="1"/>
</dbReference>
<name>A0AA47NSR4_MERPO</name>
<keyword evidence="7" id="KW-0805">Transcription regulation</keyword>
<evidence type="ECO:0000256" key="9">
    <source>
        <dbReference type="ARBA" id="ARBA00023242"/>
    </source>
</evidence>
<evidence type="ECO:0000256" key="5">
    <source>
        <dbReference type="ARBA" id="ARBA00022553"/>
    </source>
</evidence>
<dbReference type="InterPro" id="IPR018866">
    <property type="entry name" value="Znf-4CXXC_R1"/>
</dbReference>
<keyword evidence="3" id="KW-0963">Cytoplasm</keyword>
<sequence>MVEHPKSLRVHIPSARTSTLLLLRSLWATAGLCIPDHEPLAAVSALPGSQEAGDPGVLHQWQLVNFSLRGELVLVACGKHFDRHHRALVFAPPHCRKVTASHSLTGEGLSTMVRPLPKPLADMFAEESEDDDHTFHGFPEHEIGDLYTQLCPCFADLDICGHQNASYEDMLEAAVADDPPQGDSKAASSKGSGGAHRFTLRVALRLRSRTPRSSEEDGEVRLDDETEVKEEPAAAAAMMMVKEEETTPPPRKKRRVKFEEEEKAIASLPVQRDSDSEGDTADTFLSKREMNVKANKAMLAQLMADLQKMPGGEGILKKHTKAKKAKERGAQPPRSGGGGESRRNPERATRRQTRSMGGCEDPSDPRDAALELSLEDELLEVRHAPRRGTPRPNPTKPHVVRPVEDITEDELRLVADQMTEKVYNRVTGSTCHQCRQKTVDTKTCCRSDECRGIQGQFCGPCLRNRYGEDVKKALLDPEWQCPPCRGICNCSFCRQREGRCPTGILFPLAQYHGFSDVHSYLSSLRHKLKSGEEDEDL</sequence>
<keyword evidence="11" id="KW-0732">Signal</keyword>
<keyword evidence="13" id="KW-0131">Cell cycle</keyword>
<proteinExistence type="predicted"/>
<feature type="region of interest" description="Disordered" evidence="10">
    <location>
        <begin position="310"/>
        <end position="366"/>
    </location>
</feature>
<dbReference type="InterPro" id="IPR040221">
    <property type="entry name" value="CDCA7/CDA7L"/>
</dbReference>
<feature type="signal peptide" evidence="11">
    <location>
        <begin position="1"/>
        <end position="31"/>
    </location>
</feature>
<keyword evidence="14" id="KW-1185">Reference proteome</keyword>
<evidence type="ECO:0000256" key="4">
    <source>
        <dbReference type="ARBA" id="ARBA00022499"/>
    </source>
</evidence>
<evidence type="ECO:0000256" key="6">
    <source>
        <dbReference type="ARBA" id="ARBA00022843"/>
    </source>
</evidence>
<feature type="compositionally biased region" description="Basic and acidic residues" evidence="10">
    <location>
        <begin position="340"/>
        <end position="349"/>
    </location>
</feature>
<feature type="chain" id="PRO_5041433992" evidence="11">
    <location>
        <begin position="32"/>
        <end position="537"/>
    </location>
</feature>
<evidence type="ECO:0000313" key="14">
    <source>
        <dbReference type="Proteomes" id="UP001174136"/>
    </source>
</evidence>
<evidence type="ECO:0000256" key="2">
    <source>
        <dbReference type="ARBA" id="ARBA00004496"/>
    </source>
</evidence>
<keyword evidence="9" id="KW-0539">Nucleus</keyword>
<evidence type="ECO:0000256" key="7">
    <source>
        <dbReference type="ARBA" id="ARBA00023015"/>
    </source>
</evidence>
<keyword evidence="4" id="KW-1017">Isopeptide bond</keyword>
<feature type="region of interest" description="Disordered" evidence="10">
    <location>
        <begin position="176"/>
        <end position="195"/>
    </location>
</feature>
<feature type="compositionally biased region" description="Basic residues" evidence="10">
    <location>
        <begin position="317"/>
        <end position="326"/>
    </location>
</feature>
<protein>
    <submittedName>
        <fullName evidence="13">Cell division cycle-associated protein 7</fullName>
    </submittedName>
</protein>
<feature type="region of interest" description="Disordered" evidence="10">
    <location>
        <begin position="380"/>
        <end position="399"/>
    </location>
</feature>
<gene>
    <name evidence="13" type="primary">CDCA7_1</name>
    <name evidence="13" type="ORF">N1851_026717</name>
</gene>
<evidence type="ECO:0000256" key="10">
    <source>
        <dbReference type="SAM" id="MobiDB-lite"/>
    </source>
</evidence>
<evidence type="ECO:0000256" key="3">
    <source>
        <dbReference type="ARBA" id="ARBA00022490"/>
    </source>
</evidence>